<keyword evidence="2" id="KW-1185">Reference proteome</keyword>
<organism evidence="1 2">
    <name type="scientific">Cerasibacillus quisquiliarum</name>
    <dbReference type="NCBI Taxonomy" id="227865"/>
    <lineage>
        <taxon>Bacteria</taxon>
        <taxon>Bacillati</taxon>
        <taxon>Bacillota</taxon>
        <taxon>Bacilli</taxon>
        <taxon>Bacillales</taxon>
        <taxon>Bacillaceae</taxon>
        <taxon>Cerasibacillus</taxon>
    </lineage>
</organism>
<reference evidence="1 2" key="1">
    <citation type="submission" date="2019-07" db="EMBL/GenBank/DDBJ databases">
        <title>Whole genome shotgun sequence of Cerasibacillus quisquiliarum NBRC 102429.</title>
        <authorList>
            <person name="Hosoyama A."/>
            <person name="Uohara A."/>
            <person name="Ohji S."/>
            <person name="Ichikawa N."/>
        </authorList>
    </citation>
    <scope>NUCLEOTIDE SEQUENCE [LARGE SCALE GENOMIC DNA]</scope>
    <source>
        <strain evidence="1 2">NBRC 102429</strain>
    </source>
</reference>
<name>A0A511UYB1_9BACI</name>
<evidence type="ECO:0000313" key="2">
    <source>
        <dbReference type="Proteomes" id="UP000321491"/>
    </source>
</evidence>
<dbReference type="AlphaFoldDB" id="A0A511UYB1"/>
<sequence length="51" mass="6004">MVIPPSIPHLSHHVYVVSDDKNCLFKFLSIGFINRQANLYWLEKFQNDDGR</sequence>
<gene>
    <name evidence="1" type="ORF">CQU01_03500</name>
</gene>
<evidence type="ECO:0000313" key="1">
    <source>
        <dbReference type="EMBL" id="GEN30112.1"/>
    </source>
</evidence>
<comment type="caution">
    <text evidence="1">The sequence shown here is derived from an EMBL/GenBank/DDBJ whole genome shotgun (WGS) entry which is preliminary data.</text>
</comment>
<accession>A0A511UYB1</accession>
<dbReference type="EMBL" id="BJXW01000004">
    <property type="protein sequence ID" value="GEN30112.1"/>
    <property type="molecule type" value="Genomic_DNA"/>
</dbReference>
<dbReference type="Proteomes" id="UP000321491">
    <property type="component" value="Unassembled WGS sequence"/>
</dbReference>
<proteinExistence type="predicted"/>
<protein>
    <submittedName>
        <fullName evidence="1">Uncharacterized protein</fullName>
    </submittedName>
</protein>